<keyword evidence="2" id="KW-0378">Hydrolase</keyword>
<dbReference type="InterPro" id="IPR000073">
    <property type="entry name" value="AB_hydrolase_1"/>
</dbReference>
<dbReference type="EMBL" id="CP015136">
    <property type="protein sequence ID" value="AMY12697.1"/>
    <property type="molecule type" value="Genomic_DNA"/>
</dbReference>
<dbReference type="InterPro" id="IPR050266">
    <property type="entry name" value="AB_hydrolase_sf"/>
</dbReference>
<dbReference type="Pfam" id="PF00561">
    <property type="entry name" value="Abhydrolase_1"/>
    <property type="match status" value="1"/>
</dbReference>
<dbReference type="Proteomes" id="UP000076079">
    <property type="component" value="Chromosome"/>
</dbReference>
<gene>
    <name evidence="2" type="primary">bioH</name>
    <name evidence="2" type="ORF">LuPra_05979</name>
</gene>
<reference evidence="3" key="2">
    <citation type="submission" date="2016-04" db="EMBL/GenBank/DDBJ databases">
        <title>First Complete Genome Sequence of a Subdivision 6 Acidobacterium.</title>
        <authorList>
            <person name="Huang S."/>
            <person name="Vieira S."/>
            <person name="Bunk B."/>
            <person name="Riedel T."/>
            <person name="Sproeer C."/>
            <person name="Overmann J."/>
        </authorList>
    </citation>
    <scope>NUCLEOTIDE SEQUENCE [LARGE SCALE GENOMIC DNA]</scope>
    <source>
        <strain evidence="3">DSM 100886 HEG_-6_39</strain>
    </source>
</reference>
<dbReference type="PANTHER" id="PTHR43798">
    <property type="entry name" value="MONOACYLGLYCEROL LIPASE"/>
    <property type="match status" value="1"/>
</dbReference>
<accession>A0A143PVB5</accession>
<sequence length="255" mass="27952">MVIAGQGPTLLLIPGIQGRWEWTKPAVEALAQRHRVVSYSLCGERQAVPPLVARSFDDLVLQALNALNRATDGPAVVCGVSYGGLIALRLAARYPARVRALVLASPLNADFSPDERMRRWVAHPRLNAPAFLAGSPGRIVPELRAAHGRSWVPRAIGLLSRVVRAPHSPDRMAERMRMLASEDFVADCVTASQPTLLITGETGLDRIVPAEASCRMLTWLPNARHVTLDRTGHWGLVTRRDAFAREVTQFVETLP</sequence>
<dbReference type="OrthoDB" id="9808398at2"/>
<dbReference type="KEGG" id="abac:LuPra_05979"/>
<evidence type="ECO:0000313" key="2">
    <source>
        <dbReference type="EMBL" id="AMY12697.1"/>
    </source>
</evidence>
<dbReference type="AlphaFoldDB" id="A0A143PVB5"/>
<dbReference type="InterPro" id="IPR029058">
    <property type="entry name" value="AB_hydrolase_fold"/>
</dbReference>
<name>A0A143PVB5_LUTPR</name>
<reference evidence="2 3" key="1">
    <citation type="journal article" date="2016" name="Genome Announc.">
        <title>First Complete Genome Sequence of a Subdivision 6 Acidobacterium Strain.</title>
        <authorList>
            <person name="Huang S."/>
            <person name="Vieira S."/>
            <person name="Bunk B."/>
            <person name="Riedel T."/>
            <person name="Sproer C."/>
            <person name="Overmann J."/>
        </authorList>
    </citation>
    <scope>NUCLEOTIDE SEQUENCE [LARGE SCALE GENOMIC DNA]</scope>
    <source>
        <strain evidence="3">DSM 100886 HEG_-6_39</strain>
    </source>
</reference>
<dbReference type="GO" id="GO:0090499">
    <property type="term" value="F:pimelyl-[acyl-carrier protein] methyl ester esterase activity"/>
    <property type="evidence" value="ECO:0007669"/>
    <property type="project" value="UniProtKB-EC"/>
</dbReference>
<protein>
    <submittedName>
        <fullName evidence="2">Pimelyl-[acyl-carrier protein] methyl ester esterase</fullName>
        <ecNumber evidence="2">3.1.1.85</ecNumber>
    </submittedName>
</protein>
<dbReference type="STRING" id="1855912.LuPra_05979"/>
<dbReference type="EC" id="3.1.1.85" evidence="2"/>
<feature type="domain" description="AB hydrolase-1" evidence="1">
    <location>
        <begin position="8"/>
        <end position="237"/>
    </location>
</feature>
<dbReference type="SUPFAM" id="SSF53474">
    <property type="entry name" value="alpha/beta-Hydrolases"/>
    <property type="match status" value="1"/>
</dbReference>
<evidence type="ECO:0000259" key="1">
    <source>
        <dbReference type="Pfam" id="PF00561"/>
    </source>
</evidence>
<dbReference type="RefSeq" id="WP_110174134.1">
    <property type="nucleotide sequence ID" value="NZ_CP015136.1"/>
</dbReference>
<keyword evidence="3" id="KW-1185">Reference proteome</keyword>
<evidence type="ECO:0000313" key="3">
    <source>
        <dbReference type="Proteomes" id="UP000076079"/>
    </source>
</evidence>
<proteinExistence type="predicted"/>
<dbReference type="Gene3D" id="3.40.50.1820">
    <property type="entry name" value="alpha/beta hydrolase"/>
    <property type="match status" value="1"/>
</dbReference>
<organism evidence="2 3">
    <name type="scientific">Luteitalea pratensis</name>
    <dbReference type="NCBI Taxonomy" id="1855912"/>
    <lineage>
        <taxon>Bacteria</taxon>
        <taxon>Pseudomonadati</taxon>
        <taxon>Acidobacteriota</taxon>
        <taxon>Vicinamibacteria</taxon>
        <taxon>Vicinamibacterales</taxon>
        <taxon>Vicinamibacteraceae</taxon>
        <taxon>Luteitalea</taxon>
    </lineage>
</organism>